<evidence type="ECO:0000313" key="4">
    <source>
        <dbReference type="EMBL" id="RGS44424.1"/>
    </source>
</evidence>
<dbReference type="InterPro" id="IPR003607">
    <property type="entry name" value="HD/PDEase_dom"/>
</dbReference>
<evidence type="ECO:0000256" key="1">
    <source>
        <dbReference type="PROSITE-ProRule" id="PRU00169"/>
    </source>
</evidence>
<feature type="domain" description="Response regulatory" evidence="2">
    <location>
        <begin position="9"/>
        <end position="125"/>
    </location>
</feature>
<name>A0A412IWF6_9FIRM</name>
<comment type="caution">
    <text evidence="4">The sequence shown here is derived from an EMBL/GenBank/DDBJ whole genome shotgun (WGS) entry which is preliminary data.</text>
</comment>
<dbReference type="InterPro" id="IPR011006">
    <property type="entry name" value="CheY-like_superfamily"/>
</dbReference>
<evidence type="ECO:0000259" key="3">
    <source>
        <dbReference type="PROSITE" id="PS51832"/>
    </source>
</evidence>
<dbReference type="Gene3D" id="3.40.50.2300">
    <property type="match status" value="1"/>
</dbReference>
<dbReference type="PANTHER" id="PTHR45228">
    <property type="entry name" value="CYCLIC DI-GMP PHOSPHODIESTERASE TM_0186-RELATED"/>
    <property type="match status" value="1"/>
</dbReference>
<dbReference type="Pfam" id="PF13487">
    <property type="entry name" value="HD_5"/>
    <property type="match status" value="1"/>
</dbReference>
<protein>
    <submittedName>
        <fullName evidence="4">Response regulator</fullName>
    </submittedName>
</protein>
<dbReference type="Pfam" id="PF00072">
    <property type="entry name" value="Response_reg"/>
    <property type="match status" value="1"/>
</dbReference>
<dbReference type="CDD" id="cd00077">
    <property type="entry name" value="HDc"/>
    <property type="match status" value="1"/>
</dbReference>
<dbReference type="SMART" id="SM00448">
    <property type="entry name" value="REC"/>
    <property type="match status" value="1"/>
</dbReference>
<dbReference type="Gene3D" id="1.10.3210.10">
    <property type="entry name" value="Hypothetical protein af1432"/>
    <property type="match status" value="1"/>
</dbReference>
<dbReference type="PROSITE" id="PS51832">
    <property type="entry name" value="HD_GYP"/>
    <property type="match status" value="1"/>
</dbReference>
<proteinExistence type="predicted"/>
<organism evidence="4 5">
    <name type="scientific">Holdemanella biformis</name>
    <dbReference type="NCBI Taxonomy" id="1735"/>
    <lineage>
        <taxon>Bacteria</taxon>
        <taxon>Bacillati</taxon>
        <taxon>Bacillota</taxon>
        <taxon>Erysipelotrichia</taxon>
        <taxon>Erysipelotrichales</taxon>
        <taxon>Erysipelotrichaceae</taxon>
        <taxon>Holdemanella</taxon>
    </lineage>
</organism>
<dbReference type="GO" id="GO:0000160">
    <property type="term" value="P:phosphorelay signal transduction system"/>
    <property type="evidence" value="ECO:0007669"/>
    <property type="project" value="InterPro"/>
</dbReference>
<dbReference type="InterPro" id="IPR001789">
    <property type="entry name" value="Sig_transdc_resp-reg_receiver"/>
</dbReference>
<dbReference type="PANTHER" id="PTHR45228:SF5">
    <property type="entry name" value="CYCLIC DI-GMP PHOSPHODIESTERASE VC_1348-RELATED"/>
    <property type="match status" value="1"/>
</dbReference>
<gene>
    <name evidence="4" type="ORF">DWX92_11175</name>
</gene>
<evidence type="ECO:0000313" key="5">
    <source>
        <dbReference type="Proteomes" id="UP000285274"/>
    </source>
</evidence>
<dbReference type="InterPro" id="IPR052020">
    <property type="entry name" value="Cyclic_di-GMP/3'3'-cGAMP_PDE"/>
</dbReference>
<dbReference type="AlphaFoldDB" id="A0A412IWF6"/>
<dbReference type="InterPro" id="IPR037522">
    <property type="entry name" value="HD_GYP_dom"/>
</dbReference>
<feature type="modified residue" description="4-aspartylphosphate" evidence="1">
    <location>
        <position position="58"/>
    </location>
</feature>
<accession>A0A412IWF6</accession>
<dbReference type="RefSeq" id="WP_118320652.1">
    <property type="nucleotide sequence ID" value="NZ_QRVM01000076.1"/>
</dbReference>
<dbReference type="EMBL" id="QRVM01000076">
    <property type="protein sequence ID" value="RGS44424.1"/>
    <property type="molecule type" value="Genomic_DNA"/>
</dbReference>
<evidence type="ECO:0000259" key="2">
    <source>
        <dbReference type="PROSITE" id="PS50110"/>
    </source>
</evidence>
<feature type="domain" description="HD-GYP" evidence="3">
    <location>
        <begin position="145"/>
        <end position="353"/>
    </location>
</feature>
<dbReference type="Proteomes" id="UP000285274">
    <property type="component" value="Unassembled WGS sequence"/>
</dbReference>
<dbReference type="SUPFAM" id="SSF109604">
    <property type="entry name" value="HD-domain/PDEase-like"/>
    <property type="match status" value="1"/>
</dbReference>
<sequence>MKSLEERQKILIVDDSKFNQELLMEILGENYQYIVASDGLEAISILQKDWTIDLMLLDINMPKMNGFEVLEYMNKYQWIEEFPIIVISAEEETSIIEKAYNLGVVEYIQRPFDAFIIKRRVMNTLVLYANQKRLTNVVVNQVYEKEENNKIMIGILSNVVGTYNKESKEHILHIRIATQMLLRRLVEKTDAYPLTESDITLIATASSLHDIGKVSISKDILNKPAKLTDEEYEIMKTHTLLGAKMIRSMEYPNDNPLVQMAYEICRWHHERFDGKGYPDGLVGNDIPISAQVVSVADVFDALTSTRVYKKAYDYRTAIQMILDGKCGCFNPLLLECLKEMGTDIYVAFKTQKDDYKDYHEAKKLSGEILKSETLPYNDHSQRIIDFLQEKMDFFELSQSKVLFDYNPLIGELTIIDREKNKKYKKSTLEFESFDVNEKVIEKVKKHLNETSVENKEFTLQFKELNIKFHTLWSGLDTDQYIGVIGQIDRRI</sequence>
<dbReference type="SUPFAM" id="SSF52172">
    <property type="entry name" value="CheY-like"/>
    <property type="match status" value="1"/>
</dbReference>
<reference evidence="4 5" key="1">
    <citation type="submission" date="2018-08" db="EMBL/GenBank/DDBJ databases">
        <title>A genome reference for cultivated species of the human gut microbiota.</title>
        <authorList>
            <person name="Zou Y."/>
            <person name="Xue W."/>
            <person name="Luo G."/>
        </authorList>
    </citation>
    <scope>NUCLEOTIDE SEQUENCE [LARGE SCALE GENOMIC DNA]</scope>
    <source>
        <strain evidence="4 5">AF22-10AC</strain>
    </source>
</reference>
<keyword evidence="1" id="KW-0597">Phosphoprotein</keyword>
<dbReference type="PROSITE" id="PS50110">
    <property type="entry name" value="RESPONSE_REGULATORY"/>
    <property type="match status" value="1"/>
</dbReference>